<gene>
    <name evidence="2" type="ORF">C1SCF055_LOCUS15725</name>
</gene>
<dbReference type="EMBL" id="CAMXCT020001280">
    <property type="protein sequence ID" value="CAL1141951.1"/>
    <property type="molecule type" value="Genomic_DNA"/>
</dbReference>
<dbReference type="OrthoDB" id="409543at2759"/>
<feature type="chain" id="PRO_5043270286" evidence="1">
    <location>
        <begin position="25"/>
        <end position="412"/>
    </location>
</feature>
<dbReference type="InterPro" id="IPR007577">
    <property type="entry name" value="GlycoTrfase_DXD_sugar-bd_CS"/>
</dbReference>
<evidence type="ECO:0000313" key="3">
    <source>
        <dbReference type="EMBL" id="CAL1141951.1"/>
    </source>
</evidence>
<reference evidence="3" key="2">
    <citation type="submission" date="2024-04" db="EMBL/GenBank/DDBJ databases">
        <authorList>
            <person name="Chen Y."/>
            <person name="Shah S."/>
            <person name="Dougan E. K."/>
            <person name="Thang M."/>
            <person name="Chan C."/>
        </authorList>
    </citation>
    <scope>NUCLEOTIDE SEQUENCE [LARGE SCALE GENOMIC DNA]</scope>
</reference>
<comment type="caution">
    <text evidence="2">The sequence shown here is derived from an EMBL/GenBank/DDBJ whole genome shotgun (WGS) entry which is preliminary data.</text>
</comment>
<keyword evidence="5" id="KW-1185">Reference proteome</keyword>
<evidence type="ECO:0000256" key="1">
    <source>
        <dbReference type="SAM" id="SignalP"/>
    </source>
</evidence>
<reference evidence="2" key="1">
    <citation type="submission" date="2022-10" db="EMBL/GenBank/DDBJ databases">
        <authorList>
            <person name="Chen Y."/>
            <person name="Dougan E. K."/>
            <person name="Chan C."/>
            <person name="Rhodes N."/>
            <person name="Thang M."/>
        </authorList>
    </citation>
    <scope>NUCLEOTIDE SEQUENCE</scope>
</reference>
<name>A0A9P1CBS3_9DINO</name>
<dbReference type="Pfam" id="PF04488">
    <property type="entry name" value="Gly_transf_sug"/>
    <property type="match status" value="1"/>
</dbReference>
<feature type="signal peptide" evidence="1">
    <location>
        <begin position="1"/>
        <end position="24"/>
    </location>
</feature>
<evidence type="ECO:0000313" key="2">
    <source>
        <dbReference type="EMBL" id="CAI3988576.1"/>
    </source>
</evidence>
<dbReference type="Proteomes" id="UP001152797">
    <property type="component" value="Unassembled WGS sequence"/>
</dbReference>
<dbReference type="SUPFAM" id="SSF53448">
    <property type="entry name" value="Nucleotide-diphospho-sugar transferases"/>
    <property type="match status" value="1"/>
</dbReference>
<keyword evidence="1" id="KW-0732">Signal</keyword>
<sequence>MDPTLGTRTLLCLSLASLLHLAWATCEASNLLQLPLGTLGALEGGRDSHGKADAISLSSPEFSALLPKLDAKMEPLTVSNLKGDLDCTMCLQMVHAFRNTRPTLKHPGVIHTGILLPEGAGNFDGWVESARKLRLLPMSFLASQDLQNVKLYFWANVEQTHPLIQEIFAPLLEQYGKYIEIKRFDAAAEIKKVCSHYESNTQSFSNLTEELVKIYESQELVDSQSDLMRLFLLYNYGGAWMDSDTLLVQSLSPLLEEDWAAYIKRFGPNPCALSSSKPQSKFTTAWLGYIFQLGVNMTWAAYGPHSLDTMVHEIQHSVANSTFQVLPGCFFEGVSNKGARAADEEIPRGRQFFNSTSLESLIRRRNYIDPRSRNHSTFGYHWHNQWWNKVEDSSMANAAEKLYCELLNIKLK</sequence>
<organism evidence="2">
    <name type="scientific">Cladocopium goreaui</name>
    <dbReference type="NCBI Taxonomy" id="2562237"/>
    <lineage>
        <taxon>Eukaryota</taxon>
        <taxon>Sar</taxon>
        <taxon>Alveolata</taxon>
        <taxon>Dinophyceae</taxon>
        <taxon>Suessiales</taxon>
        <taxon>Symbiodiniaceae</taxon>
        <taxon>Cladocopium</taxon>
    </lineage>
</organism>
<protein>
    <submittedName>
        <fullName evidence="4">Alpha-1,4-N-acetylglucosaminyltransferase</fullName>
    </submittedName>
</protein>
<evidence type="ECO:0000313" key="4">
    <source>
        <dbReference type="EMBL" id="CAL4775888.1"/>
    </source>
</evidence>
<dbReference type="InterPro" id="IPR029044">
    <property type="entry name" value="Nucleotide-diphossugar_trans"/>
</dbReference>
<dbReference type="EMBL" id="CAMXCT010001280">
    <property type="protein sequence ID" value="CAI3988576.1"/>
    <property type="molecule type" value="Genomic_DNA"/>
</dbReference>
<dbReference type="EMBL" id="CAMXCT030001280">
    <property type="protein sequence ID" value="CAL4775888.1"/>
    <property type="molecule type" value="Genomic_DNA"/>
</dbReference>
<proteinExistence type="predicted"/>
<dbReference type="Gene3D" id="3.90.550.20">
    <property type="match status" value="1"/>
</dbReference>
<accession>A0A9P1CBS3</accession>
<evidence type="ECO:0000313" key="5">
    <source>
        <dbReference type="Proteomes" id="UP001152797"/>
    </source>
</evidence>
<dbReference type="AlphaFoldDB" id="A0A9P1CBS3"/>